<dbReference type="GO" id="GO:0019825">
    <property type="term" value="F:oxygen binding"/>
    <property type="evidence" value="ECO:0007669"/>
    <property type="project" value="InterPro"/>
</dbReference>
<dbReference type="InterPro" id="IPR012292">
    <property type="entry name" value="Globin/Proto"/>
</dbReference>
<comment type="caution">
    <text evidence="5">The sequence shown here is derived from an EMBL/GenBank/DDBJ whole genome shotgun (WGS) entry which is preliminary data.</text>
</comment>
<dbReference type="InterPro" id="IPR009050">
    <property type="entry name" value="Globin-like_sf"/>
</dbReference>
<dbReference type="Pfam" id="PF01152">
    <property type="entry name" value="Bac_globin"/>
    <property type="match status" value="1"/>
</dbReference>
<keyword evidence="4" id="KW-0408">Iron</keyword>
<gene>
    <name evidence="5" type="ORF">FHR23_000704</name>
</gene>
<dbReference type="GO" id="GO:0020037">
    <property type="term" value="F:heme binding"/>
    <property type="evidence" value="ECO:0007669"/>
    <property type="project" value="InterPro"/>
</dbReference>
<dbReference type="RefSeq" id="WP_184001516.1">
    <property type="nucleotide sequence ID" value="NZ_BAABIF010000004.1"/>
</dbReference>
<dbReference type="Gene3D" id="1.10.490.10">
    <property type="entry name" value="Globins"/>
    <property type="match status" value="1"/>
</dbReference>
<evidence type="ECO:0000256" key="2">
    <source>
        <dbReference type="ARBA" id="ARBA00022617"/>
    </source>
</evidence>
<evidence type="ECO:0000313" key="6">
    <source>
        <dbReference type="Proteomes" id="UP000554342"/>
    </source>
</evidence>
<evidence type="ECO:0000256" key="1">
    <source>
        <dbReference type="ARBA" id="ARBA00022448"/>
    </source>
</evidence>
<dbReference type="EMBL" id="JACIJI010000001">
    <property type="protein sequence ID" value="MBB5717797.1"/>
    <property type="molecule type" value="Genomic_DNA"/>
</dbReference>
<evidence type="ECO:0000313" key="5">
    <source>
        <dbReference type="EMBL" id="MBB5717797.1"/>
    </source>
</evidence>
<keyword evidence="2" id="KW-0349">Heme</keyword>
<keyword evidence="6" id="KW-1185">Reference proteome</keyword>
<sequence>MSTAFAEIPALSMYDRIGGEEGVRTLVERFYDLMALDPAYTALRAIHAPDLFPTRVALTRFLCGWLGGPRDWFDQRQGTCIMSMHRAMQFDAPLAAQWVDAMRRAMIDTRVDRDLARQMLGAFIRMSGAMINREER</sequence>
<evidence type="ECO:0000256" key="4">
    <source>
        <dbReference type="ARBA" id="ARBA00023004"/>
    </source>
</evidence>
<keyword evidence="1" id="KW-0813">Transport</keyword>
<proteinExistence type="predicted"/>
<protein>
    <submittedName>
        <fullName evidence="5">Hemoglobin</fullName>
    </submittedName>
</protein>
<dbReference type="InterPro" id="IPR001486">
    <property type="entry name" value="Hemoglobin_trunc"/>
</dbReference>
<organism evidence="5 6">
    <name type="scientific">Stakelama sediminis</name>
    <dbReference type="NCBI Taxonomy" id="463200"/>
    <lineage>
        <taxon>Bacteria</taxon>
        <taxon>Pseudomonadati</taxon>
        <taxon>Pseudomonadota</taxon>
        <taxon>Alphaproteobacteria</taxon>
        <taxon>Sphingomonadales</taxon>
        <taxon>Sphingomonadaceae</taxon>
        <taxon>Stakelama</taxon>
    </lineage>
</organism>
<dbReference type="CDD" id="cd14773">
    <property type="entry name" value="TrHb2_PhHbO-like_O"/>
    <property type="match status" value="1"/>
</dbReference>
<dbReference type="Proteomes" id="UP000554342">
    <property type="component" value="Unassembled WGS sequence"/>
</dbReference>
<evidence type="ECO:0000256" key="3">
    <source>
        <dbReference type="ARBA" id="ARBA00022723"/>
    </source>
</evidence>
<dbReference type="SUPFAM" id="SSF46458">
    <property type="entry name" value="Globin-like"/>
    <property type="match status" value="1"/>
</dbReference>
<accession>A0A840YW68</accession>
<dbReference type="AlphaFoldDB" id="A0A840YW68"/>
<name>A0A840YW68_9SPHN</name>
<dbReference type="GO" id="GO:0046872">
    <property type="term" value="F:metal ion binding"/>
    <property type="evidence" value="ECO:0007669"/>
    <property type="project" value="UniProtKB-KW"/>
</dbReference>
<keyword evidence="3" id="KW-0479">Metal-binding</keyword>
<reference evidence="5 6" key="1">
    <citation type="submission" date="2020-08" db="EMBL/GenBank/DDBJ databases">
        <title>Genomic Encyclopedia of Type Strains, Phase IV (KMG-IV): sequencing the most valuable type-strain genomes for metagenomic binning, comparative biology and taxonomic classification.</title>
        <authorList>
            <person name="Goeker M."/>
        </authorList>
    </citation>
    <scope>NUCLEOTIDE SEQUENCE [LARGE SCALE GENOMIC DNA]</scope>
    <source>
        <strain evidence="5 6">DSM 27203</strain>
    </source>
</reference>